<dbReference type="PANTHER" id="PTHR43313:SF50">
    <property type="entry name" value="GH26015P"/>
    <property type="match status" value="1"/>
</dbReference>
<dbReference type="PRINTS" id="PR00080">
    <property type="entry name" value="SDRFAMILY"/>
</dbReference>
<accession>V4B2Q3</accession>
<dbReference type="HOGENOM" id="CLU_010194_2_0_1"/>
<dbReference type="CTD" id="20245422"/>
<dbReference type="PRINTS" id="PR00081">
    <property type="entry name" value="GDHRDH"/>
</dbReference>
<dbReference type="KEGG" id="lgi:LOTGIDRAFT_200713"/>
<sequence length="318" mass="35786">MWILILTAIVGYFVFDWLRRKFKITNITQKYVFITGCDSGFGHHLAQRLDGMGFHVIAACLTIEGIETLKNKCSSRLKTVQLNVAHEEEIVRVVEHVKSLLSPDAGLWAVVNNAGIGGPVGYSECLSRADYLECLNVNLFGVIDVTKACLPLIRKARGRVVNIASMFGRISSIPAPYCISKYGVEAYSDCLRREVYHQGITVHILEPGFFHTDIINPESLMEKLQRYFSQGSVEFQQFFGPQFLPKSRDLIVEVINKADSDIDKVVDAYVHAVSAKHPKYRYVVGNDAQVLARFLPTLPEWISDYVMCFQNPKPQGAH</sequence>
<evidence type="ECO:0000313" key="5">
    <source>
        <dbReference type="Proteomes" id="UP000030746"/>
    </source>
</evidence>
<name>V4B2Q3_LOTGI</name>
<dbReference type="Pfam" id="PF00106">
    <property type="entry name" value="adh_short"/>
    <property type="match status" value="1"/>
</dbReference>
<gene>
    <name evidence="4" type="ORF">LOTGIDRAFT_200713</name>
</gene>
<dbReference type="GeneID" id="20245422"/>
<dbReference type="GO" id="GO:0008202">
    <property type="term" value="P:steroid metabolic process"/>
    <property type="evidence" value="ECO:0007669"/>
    <property type="project" value="TreeGrafter"/>
</dbReference>
<evidence type="ECO:0000256" key="2">
    <source>
        <dbReference type="ARBA" id="ARBA00023002"/>
    </source>
</evidence>
<dbReference type="RefSeq" id="XP_009048536.1">
    <property type="nucleotide sequence ID" value="XM_009050288.1"/>
</dbReference>
<evidence type="ECO:0000256" key="3">
    <source>
        <dbReference type="RuleBase" id="RU000363"/>
    </source>
</evidence>
<dbReference type="OMA" id="GPCDWHI"/>
<dbReference type="STRING" id="225164.V4B2Q3"/>
<dbReference type="GO" id="GO:0016491">
    <property type="term" value="F:oxidoreductase activity"/>
    <property type="evidence" value="ECO:0007669"/>
    <property type="project" value="UniProtKB-KW"/>
</dbReference>
<dbReference type="OrthoDB" id="5296at2759"/>
<dbReference type="SUPFAM" id="SSF51735">
    <property type="entry name" value="NAD(P)-binding Rossmann-fold domains"/>
    <property type="match status" value="1"/>
</dbReference>
<dbReference type="PANTHER" id="PTHR43313">
    <property type="entry name" value="SHORT-CHAIN DEHYDROGENASE/REDUCTASE FAMILY 9C"/>
    <property type="match status" value="1"/>
</dbReference>
<evidence type="ECO:0000256" key="1">
    <source>
        <dbReference type="ARBA" id="ARBA00006484"/>
    </source>
</evidence>
<dbReference type="Proteomes" id="UP000030746">
    <property type="component" value="Unassembled WGS sequence"/>
</dbReference>
<dbReference type="AlphaFoldDB" id="V4B2Q3"/>
<dbReference type="InterPro" id="IPR002347">
    <property type="entry name" value="SDR_fam"/>
</dbReference>
<protein>
    <submittedName>
        <fullName evidence="4">Uncharacterized protein</fullName>
    </submittedName>
</protein>
<reference evidence="4 5" key="1">
    <citation type="journal article" date="2013" name="Nature">
        <title>Insights into bilaterian evolution from three spiralian genomes.</title>
        <authorList>
            <person name="Simakov O."/>
            <person name="Marletaz F."/>
            <person name="Cho S.J."/>
            <person name="Edsinger-Gonzales E."/>
            <person name="Havlak P."/>
            <person name="Hellsten U."/>
            <person name="Kuo D.H."/>
            <person name="Larsson T."/>
            <person name="Lv J."/>
            <person name="Arendt D."/>
            <person name="Savage R."/>
            <person name="Osoegawa K."/>
            <person name="de Jong P."/>
            <person name="Grimwood J."/>
            <person name="Chapman J.A."/>
            <person name="Shapiro H."/>
            <person name="Aerts A."/>
            <person name="Otillar R.P."/>
            <person name="Terry A.Y."/>
            <person name="Boore J.L."/>
            <person name="Grigoriev I.V."/>
            <person name="Lindberg D.R."/>
            <person name="Seaver E.C."/>
            <person name="Weisblat D.A."/>
            <person name="Putnam N.H."/>
            <person name="Rokhsar D.S."/>
        </authorList>
    </citation>
    <scope>NUCLEOTIDE SEQUENCE [LARGE SCALE GENOMIC DNA]</scope>
</reference>
<comment type="similarity">
    <text evidence="1 3">Belongs to the short-chain dehydrogenases/reductases (SDR) family.</text>
</comment>
<dbReference type="EMBL" id="KB200682">
    <property type="protein sequence ID" value="ESP00747.1"/>
    <property type="molecule type" value="Genomic_DNA"/>
</dbReference>
<keyword evidence="5" id="KW-1185">Reference proteome</keyword>
<proteinExistence type="inferred from homology"/>
<organism evidence="4 5">
    <name type="scientific">Lottia gigantea</name>
    <name type="common">Giant owl limpet</name>
    <dbReference type="NCBI Taxonomy" id="225164"/>
    <lineage>
        <taxon>Eukaryota</taxon>
        <taxon>Metazoa</taxon>
        <taxon>Spiralia</taxon>
        <taxon>Lophotrochozoa</taxon>
        <taxon>Mollusca</taxon>
        <taxon>Gastropoda</taxon>
        <taxon>Patellogastropoda</taxon>
        <taxon>Lottioidea</taxon>
        <taxon>Lottiidae</taxon>
        <taxon>Lottia</taxon>
    </lineage>
</organism>
<evidence type="ECO:0000313" key="4">
    <source>
        <dbReference type="EMBL" id="ESP00747.1"/>
    </source>
</evidence>
<dbReference type="InterPro" id="IPR036291">
    <property type="entry name" value="NAD(P)-bd_dom_sf"/>
</dbReference>
<keyword evidence="2" id="KW-0560">Oxidoreductase</keyword>
<dbReference type="FunFam" id="3.40.50.720:FF:000074">
    <property type="entry name" value="Retinol dehydrogenase type 1"/>
    <property type="match status" value="1"/>
</dbReference>
<dbReference type="Gene3D" id="3.40.50.720">
    <property type="entry name" value="NAD(P)-binding Rossmann-like Domain"/>
    <property type="match status" value="1"/>
</dbReference>